<feature type="transmembrane region" description="Helical" evidence="4">
    <location>
        <begin position="103"/>
        <end position="119"/>
    </location>
</feature>
<dbReference type="PANTHER" id="PTHR24421">
    <property type="entry name" value="NITRATE/NITRITE SENSOR PROTEIN NARX-RELATED"/>
    <property type="match status" value="1"/>
</dbReference>
<feature type="domain" description="Signal transduction histidine kinase subgroup 3 dimerisation and phosphoacceptor" evidence="5">
    <location>
        <begin position="199"/>
        <end position="265"/>
    </location>
</feature>
<proteinExistence type="predicted"/>
<dbReference type="CDD" id="cd16917">
    <property type="entry name" value="HATPase_UhpB-NarQ-NarX-like"/>
    <property type="match status" value="1"/>
</dbReference>
<dbReference type="Gene3D" id="1.20.5.1930">
    <property type="match status" value="1"/>
</dbReference>
<evidence type="ECO:0000256" key="2">
    <source>
        <dbReference type="ARBA" id="ARBA00022777"/>
    </source>
</evidence>
<feature type="transmembrane region" description="Helical" evidence="4">
    <location>
        <begin position="45"/>
        <end position="66"/>
    </location>
</feature>
<dbReference type="InterPro" id="IPR011712">
    <property type="entry name" value="Sig_transdc_His_kin_sub3_dim/P"/>
</dbReference>
<evidence type="ECO:0000256" key="3">
    <source>
        <dbReference type="ARBA" id="ARBA00023012"/>
    </source>
</evidence>
<evidence type="ECO:0000313" key="7">
    <source>
        <dbReference type="Proteomes" id="UP001519363"/>
    </source>
</evidence>
<feature type="transmembrane region" description="Helical" evidence="4">
    <location>
        <begin position="21"/>
        <end position="39"/>
    </location>
</feature>
<dbReference type="InterPro" id="IPR036890">
    <property type="entry name" value="HATPase_C_sf"/>
</dbReference>
<sequence length="387" mass="41427">MTTASRNPAQALQHLRRYSRDAFYGAVATGLLLPAMAIFSSPVTVWPQVPLAVGWLVFMVVMLAGTRRILTDPWRARPLWQGVGLFLLGGTLTAVAALTSDLGALWSVLPGLALAEIIINRDLQHVWELVSLGALLLMSTILLLSYGLGVSGPGAKAFGALVIAGFTAYLQETTVRLWRSSLELDQARAEAAELATARERLRLSQDLHDILGHALEVVSLKSELAARMSTVDPSRAHAEMVEVQDLARGALQDVRSLVHAQRRTDLATELAGARTLLASADITCEATGDPAGLPDHPRELLGRVLRESVTNLLRHANAHHCRIQLCQTPTAVTLTVTNDGLLTPPAAWGAGLSGLSERVTEAAGTFTAQADQDEFVVTATLPKTVSQ</sequence>
<keyword evidence="3" id="KW-0902">Two-component regulatory system</keyword>
<evidence type="ECO:0000256" key="4">
    <source>
        <dbReference type="SAM" id="Phobius"/>
    </source>
</evidence>
<accession>A0ABS5A9J8</accession>
<keyword evidence="4" id="KW-0472">Membrane</keyword>
<dbReference type="Pfam" id="PF07730">
    <property type="entry name" value="HisKA_3"/>
    <property type="match status" value="1"/>
</dbReference>
<dbReference type="RefSeq" id="WP_086788002.1">
    <property type="nucleotide sequence ID" value="NZ_JAGIOO010000001.1"/>
</dbReference>
<keyword evidence="4" id="KW-0812">Transmembrane</keyword>
<evidence type="ECO:0000256" key="1">
    <source>
        <dbReference type="ARBA" id="ARBA00022679"/>
    </source>
</evidence>
<evidence type="ECO:0000259" key="5">
    <source>
        <dbReference type="Pfam" id="PF07730"/>
    </source>
</evidence>
<keyword evidence="4" id="KW-1133">Transmembrane helix</keyword>
<reference evidence="6 7" key="1">
    <citation type="submission" date="2021-03" db="EMBL/GenBank/DDBJ databases">
        <title>Sequencing the genomes of 1000 actinobacteria strains.</title>
        <authorList>
            <person name="Klenk H.-P."/>
        </authorList>
    </citation>
    <scope>NUCLEOTIDE SEQUENCE [LARGE SCALE GENOMIC DNA]</scope>
    <source>
        <strain evidence="6 7">DSM 44580</strain>
    </source>
</reference>
<dbReference type="GO" id="GO:0004673">
    <property type="term" value="F:protein histidine kinase activity"/>
    <property type="evidence" value="ECO:0007669"/>
    <property type="project" value="UniProtKB-EC"/>
</dbReference>
<name>A0ABS5A9J8_9PSEU</name>
<keyword evidence="2 6" id="KW-0418">Kinase</keyword>
<dbReference type="EMBL" id="JAGIOO010000001">
    <property type="protein sequence ID" value="MBP2473258.1"/>
    <property type="molecule type" value="Genomic_DNA"/>
</dbReference>
<comment type="caution">
    <text evidence="6">The sequence shown here is derived from an EMBL/GenBank/DDBJ whole genome shotgun (WGS) entry which is preliminary data.</text>
</comment>
<keyword evidence="7" id="KW-1185">Reference proteome</keyword>
<dbReference type="Proteomes" id="UP001519363">
    <property type="component" value="Unassembled WGS sequence"/>
</dbReference>
<keyword evidence="1 6" id="KW-0808">Transferase</keyword>
<dbReference type="Gene3D" id="3.30.565.10">
    <property type="entry name" value="Histidine kinase-like ATPase, C-terminal domain"/>
    <property type="match status" value="1"/>
</dbReference>
<dbReference type="PANTHER" id="PTHR24421:SF63">
    <property type="entry name" value="SENSOR HISTIDINE KINASE DESK"/>
    <property type="match status" value="1"/>
</dbReference>
<gene>
    <name evidence="6" type="ORF">JOF53_002130</name>
</gene>
<feature type="transmembrane region" description="Helical" evidence="4">
    <location>
        <begin position="78"/>
        <end position="97"/>
    </location>
</feature>
<organism evidence="6 7">
    <name type="scientific">Crossiella equi</name>
    <dbReference type="NCBI Taxonomy" id="130796"/>
    <lineage>
        <taxon>Bacteria</taxon>
        <taxon>Bacillati</taxon>
        <taxon>Actinomycetota</taxon>
        <taxon>Actinomycetes</taxon>
        <taxon>Pseudonocardiales</taxon>
        <taxon>Pseudonocardiaceae</taxon>
        <taxon>Crossiella</taxon>
    </lineage>
</organism>
<evidence type="ECO:0000313" key="6">
    <source>
        <dbReference type="EMBL" id="MBP2473258.1"/>
    </source>
</evidence>
<dbReference type="InterPro" id="IPR050482">
    <property type="entry name" value="Sensor_HK_TwoCompSys"/>
</dbReference>
<dbReference type="SUPFAM" id="SSF55874">
    <property type="entry name" value="ATPase domain of HSP90 chaperone/DNA topoisomerase II/histidine kinase"/>
    <property type="match status" value="1"/>
</dbReference>
<protein>
    <submittedName>
        <fullName evidence="6">Two-component system sensor histidine kinase DesK</fullName>
        <ecNumber evidence="6">2.7.13.3</ecNumber>
    </submittedName>
</protein>
<dbReference type="EC" id="2.7.13.3" evidence="6"/>
<feature type="transmembrane region" description="Helical" evidence="4">
    <location>
        <begin position="126"/>
        <end position="148"/>
    </location>
</feature>